<dbReference type="AlphaFoldDB" id="W4VG32"/>
<keyword evidence="3" id="KW-1185">Reference proteome</keyword>
<reference evidence="2 3" key="1">
    <citation type="journal article" date="2014" name="Genome Announc.">
        <title>Draft Genome Sequence of the Boron-Tolerant and Moderately Halotolerant Bacterium Gracilibacillus boraciitolerans JCM 21714T.</title>
        <authorList>
            <person name="Ahmed I."/>
            <person name="Oshima K."/>
            <person name="Suda W."/>
            <person name="Kitamura K."/>
            <person name="Iida T."/>
            <person name="Ohmori Y."/>
            <person name="Fujiwara T."/>
            <person name="Hattori M."/>
            <person name="Ohkuma M."/>
        </authorList>
    </citation>
    <scope>NUCLEOTIDE SEQUENCE [LARGE SCALE GENOMIC DNA]</scope>
    <source>
        <strain evidence="2 3">JCM 21714</strain>
    </source>
</reference>
<feature type="compositionally biased region" description="Polar residues" evidence="1">
    <location>
        <begin position="30"/>
        <end position="39"/>
    </location>
</feature>
<evidence type="ECO:0000313" key="3">
    <source>
        <dbReference type="Proteomes" id="UP000019102"/>
    </source>
</evidence>
<proteinExistence type="predicted"/>
<protein>
    <submittedName>
        <fullName evidence="2">Uncharacterized protein</fullName>
    </submittedName>
</protein>
<evidence type="ECO:0000313" key="2">
    <source>
        <dbReference type="EMBL" id="GAE92116.1"/>
    </source>
</evidence>
<organism evidence="2 3">
    <name type="scientific">Gracilibacillus boraciitolerans JCM 21714</name>
    <dbReference type="NCBI Taxonomy" id="1298598"/>
    <lineage>
        <taxon>Bacteria</taxon>
        <taxon>Bacillati</taxon>
        <taxon>Bacillota</taxon>
        <taxon>Bacilli</taxon>
        <taxon>Bacillales</taxon>
        <taxon>Bacillaceae</taxon>
        <taxon>Gracilibacillus</taxon>
    </lineage>
</organism>
<accession>W4VG32</accession>
<gene>
    <name evidence="2" type="ORF">JCM21714_1097</name>
</gene>
<dbReference type="RefSeq" id="WP_035722070.1">
    <property type="nucleotide sequence ID" value="NZ_BAVS01000003.1"/>
</dbReference>
<name>W4VG32_9BACI</name>
<dbReference type="PROSITE" id="PS51257">
    <property type="entry name" value="PROKAR_LIPOPROTEIN"/>
    <property type="match status" value="1"/>
</dbReference>
<sequence>MYKYLILFVIFGLLIGCNQSSLEPKDENLQPENVSFNDENNSEDPVVREERLQVPVNPGREQNIFEDATP</sequence>
<comment type="caution">
    <text evidence="2">The sequence shown here is derived from an EMBL/GenBank/DDBJ whole genome shotgun (WGS) entry which is preliminary data.</text>
</comment>
<feature type="region of interest" description="Disordered" evidence="1">
    <location>
        <begin position="26"/>
        <end position="47"/>
    </location>
</feature>
<dbReference type="Proteomes" id="UP000019102">
    <property type="component" value="Unassembled WGS sequence"/>
</dbReference>
<dbReference type="STRING" id="1298598.JCM21714_1097"/>
<evidence type="ECO:0000256" key="1">
    <source>
        <dbReference type="SAM" id="MobiDB-lite"/>
    </source>
</evidence>
<dbReference type="EMBL" id="BAVS01000003">
    <property type="protein sequence ID" value="GAE92116.1"/>
    <property type="molecule type" value="Genomic_DNA"/>
</dbReference>